<evidence type="ECO:0000313" key="1">
    <source>
        <dbReference type="EMBL" id="QJA50876.1"/>
    </source>
</evidence>
<gene>
    <name evidence="1" type="ORF">TM448A01916_0009</name>
    <name evidence="2" type="ORF">TM448B03694_0004</name>
</gene>
<dbReference type="EMBL" id="MT145035">
    <property type="protein sequence ID" value="QJI02837.1"/>
    <property type="molecule type" value="Genomic_DNA"/>
</dbReference>
<accession>A0A6H1ZSG2</accession>
<proteinExistence type="predicted"/>
<reference evidence="1" key="1">
    <citation type="submission" date="2020-03" db="EMBL/GenBank/DDBJ databases">
        <title>The deep terrestrial virosphere.</title>
        <authorList>
            <person name="Holmfeldt K."/>
            <person name="Nilsson E."/>
            <person name="Simone D."/>
            <person name="Lopez-Fernandez M."/>
            <person name="Wu X."/>
            <person name="de Brujin I."/>
            <person name="Lundin D."/>
            <person name="Andersson A."/>
            <person name="Bertilsson S."/>
            <person name="Dopson M."/>
        </authorList>
    </citation>
    <scope>NUCLEOTIDE SEQUENCE</scope>
    <source>
        <strain evidence="1">TM448A01916</strain>
        <strain evidence="2">TM448B03694</strain>
    </source>
</reference>
<dbReference type="EMBL" id="MT144222">
    <property type="protein sequence ID" value="QJA50876.1"/>
    <property type="molecule type" value="Genomic_DNA"/>
</dbReference>
<evidence type="ECO:0000313" key="2">
    <source>
        <dbReference type="EMBL" id="QJI02837.1"/>
    </source>
</evidence>
<name>A0A6H1ZSG2_9ZZZZ</name>
<protein>
    <submittedName>
        <fullName evidence="1">Uncharacterized protein</fullName>
    </submittedName>
</protein>
<dbReference type="AlphaFoldDB" id="A0A6H1ZSG2"/>
<organism evidence="1">
    <name type="scientific">viral metagenome</name>
    <dbReference type="NCBI Taxonomy" id="1070528"/>
    <lineage>
        <taxon>unclassified sequences</taxon>
        <taxon>metagenomes</taxon>
        <taxon>organismal metagenomes</taxon>
    </lineage>
</organism>
<sequence>MPAQIGFYDTLKSTAGKVFAYLASITLTGTDGKTITVTQDTALDEVVSMSSKAPKASPTFTTKITTPIVDLTGGQIAFPAVQAASADPNTLDDYEEGTWTVTVTCGTSGTVTLGANAEGAYTKIGRHVHVQGYFAVSSVSSPVGEARINLPFTAANLTNNSGASIGSVSFYAVNFVGTGWTNVLVGEAVAYMRLLSTNDNAAYTIESADIFTANGECYFQLSYIV</sequence>